<dbReference type="InterPro" id="IPR040255">
    <property type="entry name" value="Non-specific_endonuclease"/>
</dbReference>
<gene>
    <name evidence="5" type="ORF">CLV59_109268</name>
</gene>
<name>A0A327VLI3_9BACT</name>
<reference evidence="5 6" key="1">
    <citation type="submission" date="2018-06" db="EMBL/GenBank/DDBJ databases">
        <title>Genomic Encyclopedia of Archaeal and Bacterial Type Strains, Phase II (KMG-II): from individual species to whole genera.</title>
        <authorList>
            <person name="Goeker M."/>
        </authorList>
    </citation>
    <scope>NUCLEOTIDE SEQUENCE [LARGE SCALE GENOMIC DNA]</scope>
    <source>
        <strain evidence="5 6">DSM 29821</strain>
    </source>
</reference>
<dbReference type="EMBL" id="QLMA01000009">
    <property type="protein sequence ID" value="RAJ75654.1"/>
    <property type="molecule type" value="Genomic_DNA"/>
</dbReference>
<dbReference type="SMART" id="SM00892">
    <property type="entry name" value="Endonuclease_NS"/>
    <property type="match status" value="1"/>
</dbReference>
<dbReference type="PROSITE" id="PS51257">
    <property type="entry name" value="PROKAR_LIPOPROTEIN"/>
    <property type="match status" value="1"/>
</dbReference>
<keyword evidence="2" id="KW-0479">Metal-binding</keyword>
<dbReference type="PANTHER" id="PTHR13966">
    <property type="entry name" value="ENDONUCLEASE RELATED"/>
    <property type="match status" value="1"/>
</dbReference>
<evidence type="ECO:0000259" key="3">
    <source>
        <dbReference type="SMART" id="SM00477"/>
    </source>
</evidence>
<evidence type="ECO:0000256" key="1">
    <source>
        <dbReference type="PIRSR" id="PIRSR640255-1"/>
    </source>
</evidence>
<organism evidence="5 6">
    <name type="scientific">Chitinophaga dinghuensis</name>
    <dbReference type="NCBI Taxonomy" id="1539050"/>
    <lineage>
        <taxon>Bacteria</taxon>
        <taxon>Pseudomonadati</taxon>
        <taxon>Bacteroidota</taxon>
        <taxon>Chitinophagia</taxon>
        <taxon>Chitinophagales</taxon>
        <taxon>Chitinophagaceae</taxon>
        <taxon>Chitinophaga</taxon>
    </lineage>
</organism>
<dbReference type="GO" id="GO:0016787">
    <property type="term" value="F:hydrolase activity"/>
    <property type="evidence" value="ECO:0007669"/>
    <property type="project" value="InterPro"/>
</dbReference>
<feature type="binding site" evidence="2">
    <location>
        <position position="178"/>
    </location>
    <ligand>
        <name>Mg(2+)</name>
        <dbReference type="ChEBI" id="CHEBI:18420"/>
        <note>catalytic</note>
    </ligand>
</feature>
<dbReference type="SUPFAM" id="SSF54060">
    <property type="entry name" value="His-Me finger endonucleases"/>
    <property type="match status" value="1"/>
</dbReference>
<sequence>MRLNFRLWGIYAAILVIAACTKDDVRKAAPPVNQNKPDTIVYKPPVDNGPIDNGTSLTDDTHLLLGNPTDAQRNLVQIENYLMDQKYFVEAYSKNRGTPVWVSWHLSSDDIGSSGRSDNFHADPNLPLSWYAVNENSYKNSGFDRGHNCPSGDRTSTAAANNATFLMTNMIPQAPMLNQGPWEGLEDYARNTLVGTGYEAWIIMGSYGKGGKNSSATSVSSVDNGNVNVPASVWKVVLVIPKGNNDLSRIDANATIVAIDMPNDNTLYTTSGTGKSAWKNYVVTVNDLETRVNAAFKDQGITLNLFKNIPEGIRTQLKAKLFK</sequence>
<keyword evidence="5" id="KW-0255">Endonuclease</keyword>
<dbReference type="OrthoDB" id="9811262at2"/>
<dbReference type="PANTHER" id="PTHR13966:SF5">
    <property type="entry name" value="ENDONUCLEASE G, MITOCHONDRIAL"/>
    <property type="match status" value="1"/>
</dbReference>
<dbReference type="InterPro" id="IPR044929">
    <property type="entry name" value="DNA/RNA_non-sp_Endonuclease_sf"/>
</dbReference>
<dbReference type="GO" id="GO:0003676">
    <property type="term" value="F:nucleic acid binding"/>
    <property type="evidence" value="ECO:0007669"/>
    <property type="project" value="InterPro"/>
</dbReference>
<dbReference type="CDD" id="cd00091">
    <property type="entry name" value="NUC"/>
    <property type="match status" value="1"/>
</dbReference>
<dbReference type="Pfam" id="PF01223">
    <property type="entry name" value="Endonuclease_NS"/>
    <property type="match status" value="1"/>
</dbReference>
<keyword evidence="5" id="KW-0378">Hydrolase</keyword>
<feature type="active site" description="Proton acceptor" evidence="1">
    <location>
        <position position="147"/>
    </location>
</feature>
<evidence type="ECO:0000313" key="5">
    <source>
        <dbReference type="EMBL" id="RAJ75654.1"/>
    </source>
</evidence>
<keyword evidence="6" id="KW-1185">Reference proteome</keyword>
<dbReference type="Proteomes" id="UP000249819">
    <property type="component" value="Unassembled WGS sequence"/>
</dbReference>
<dbReference type="InterPro" id="IPR044925">
    <property type="entry name" value="His-Me_finger_sf"/>
</dbReference>
<proteinExistence type="predicted"/>
<dbReference type="GO" id="GO:0004519">
    <property type="term" value="F:endonuclease activity"/>
    <property type="evidence" value="ECO:0007669"/>
    <property type="project" value="UniProtKB-KW"/>
</dbReference>
<accession>A0A327VLI3</accession>
<dbReference type="Gene3D" id="3.40.570.10">
    <property type="entry name" value="Extracellular Endonuclease, subunit A"/>
    <property type="match status" value="1"/>
</dbReference>
<dbReference type="SMART" id="SM00477">
    <property type="entry name" value="NUC"/>
    <property type="match status" value="1"/>
</dbReference>
<keyword evidence="5" id="KW-0540">Nuclease</keyword>
<feature type="domain" description="ENPP1-3/EXOG-like endonuclease/phosphodiesterase" evidence="3">
    <location>
        <begin position="85"/>
        <end position="312"/>
    </location>
</feature>
<dbReference type="AlphaFoldDB" id="A0A327VLI3"/>
<feature type="domain" description="DNA/RNA non-specific endonuclease/pyrophosphatase/phosphodiesterase" evidence="4">
    <location>
        <begin position="84"/>
        <end position="312"/>
    </location>
</feature>
<dbReference type="RefSeq" id="WP_111594806.1">
    <property type="nucleotide sequence ID" value="NZ_QLMA01000009.1"/>
</dbReference>
<comment type="caution">
    <text evidence="5">The sequence shown here is derived from an EMBL/GenBank/DDBJ whole genome shotgun (WGS) entry which is preliminary data.</text>
</comment>
<dbReference type="InterPro" id="IPR001604">
    <property type="entry name" value="Endo_G_ENPP1-like_dom"/>
</dbReference>
<evidence type="ECO:0000256" key="2">
    <source>
        <dbReference type="PIRSR" id="PIRSR640255-2"/>
    </source>
</evidence>
<evidence type="ECO:0000313" key="6">
    <source>
        <dbReference type="Proteomes" id="UP000249819"/>
    </source>
</evidence>
<evidence type="ECO:0000259" key="4">
    <source>
        <dbReference type="SMART" id="SM00892"/>
    </source>
</evidence>
<dbReference type="GO" id="GO:0046872">
    <property type="term" value="F:metal ion binding"/>
    <property type="evidence" value="ECO:0007669"/>
    <property type="project" value="UniProtKB-KW"/>
</dbReference>
<protein>
    <submittedName>
        <fullName evidence="5">DNA/RNA endonuclease G (NUC1)</fullName>
    </submittedName>
</protein>
<dbReference type="InterPro" id="IPR020821">
    <property type="entry name" value="ENPP1-3/EXOG-like_nuc-like"/>
</dbReference>